<dbReference type="STRING" id="520822.A0A195AYS4"/>
<protein>
    <submittedName>
        <fullName evidence="1">Uncharacterized protein</fullName>
    </submittedName>
</protein>
<accession>A0A195AYS4</accession>
<evidence type="ECO:0000313" key="1">
    <source>
        <dbReference type="EMBL" id="KYM77388.1"/>
    </source>
</evidence>
<proteinExistence type="predicted"/>
<keyword evidence="2" id="KW-1185">Reference proteome</keyword>
<dbReference type="Proteomes" id="UP000078540">
    <property type="component" value="Unassembled WGS sequence"/>
</dbReference>
<dbReference type="AlphaFoldDB" id="A0A195AYS4"/>
<organism evidence="1 2">
    <name type="scientific">Atta colombica</name>
    <dbReference type="NCBI Taxonomy" id="520822"/>
    <lineage>
        <taxon>Eukaryota</taxon>
        <taxon>Metazoa</taxon>
        <taxon>Ecdysozoa</taxon>
        <taxon>Arthropoda</taxon>
        <taxon>Hexapoda</taxon>
        <taxon>Insecta</taxon>
        <taxon>Pterygota</taxon>
        <taxon>Neoptera</taxon>
        <taxon>Endopterygota</taxon>
        <taxon>Hymenoptera</taxon>
        <taxon>Apocrita</taxon>
        <taxon>Aculeata</taxon>
        <taxon>Formicoidea</taxon>
        <taxon>Formicidae</taxon>
        <taxon>Myrmicinae</taxon>
        <taxon>Atta</taxon>
    </lineage>
</organism>
<evidence type="ECO:0000313" key="2">
    <source>
        <dbReference type="Proteomes" id="UP000078540"/>
    </source>
</evidence>
<reference evidence="1 2" key="1">
    <citation type="submission" date="2015-09" db="EMBL/GenBank/DDBJ databases">
        <title>Atta colombica WGS genome.</title>
        <authorList>
            <person name="Nygaard S."/>
            <person name="Hu H."/>
            <person name="Boomsma J."/>
            <person name="Zhang G."/>
        </authorList>
    </citation>
    <scope>NUCLEOTIDE SEQUENCE [LARGE SCALE GENOMIC DNA]</scope>
    <source>
        <strain evidence="1">Treedump-2</strain>
        <tissue evidence="1">Whole body</tissue>
    </source>
</reference>
<gene>
    <name evidence="1" type="ORF">ALC53_12179</name>
</gene>
<sequence length="89" mass="10298">MNTSTSQAIGNISAFFMFVREMRDPGKIQRDLHEIIIGENFVSEVTSYLLKIDTMKEMIETHERKQDRHKLHADLSTSAPGYQHFKKAT</sequence>
<dbReference type="EMBL" id="KQ976700">
    <property type="protein sequence ID" value="KYM77388.1"/>
    <property type="molecule type" value="Genomic_DNA"/>
</dbReference>
<name>A0A195AYS4_9HYME</name>